<dbReference type="EMBL" id="AP019735">
    <property type="protein sequence ID" value="BBL05280.1"/>
    <property type="molecule type" value="Genomic_DNA"/>
</dbReference>
<organism evidence="1 2">
    <name type="scientific">Alistipes communis</name>
    <dbReference type="NCBI Taxonomy" id="2585118"/>
    <lineage>
        <taxon>Bacteria</taxon>
        <taxon>Pseudomonadati</taxon>
        <taxon>Bacteroidota</taxon>
        <taxon>Bacteroidia</taxon>
        <taxon>Bacteroidales</taxon>
        <taxon>Rikenellaceae</taxon>
        <taxon>Alistipes</taxon>
    </lineage>
</organism>
<accession>A0A4Y1XQJ8</accession>
<dbReference type="AlphaFoldDB" id="A0A4Y1XQJ8"/>
<keyword evidence="2" id="KW-1185">Reference proteome</keyword>
<evidence type="ECO:0000313" key="1">
    <source>
        <dbReference type="EMBL" id="BBL05280.1"/>
    </source>
</evidence>
<evidence type="ECO:0000313" key="2">
    <source>
        <dbReference type="Proteomes" id="UP000318946"/>
    </source>
</evidence>
<protein>
    <submittedName>
        <fullName evidence="1">Uncharacterized protein</fullName>
    </submittedName>
</protein>
<accession>A0A4Y1WWB7</accession>
<dbReference type="Pfam" id="PF12732">
    <property type="entry name" value="YtxH"/>
    <property type="match status" value="1"/>
</dbReference>
<dbReference type="InterPro" id="IPR024623">
    <property type="entry name" value="YtxH"/>
</dbReference>
<sequence>MLGGMVLGSVITLLATPKSGAEVRGQIKDLVNREARKVRDKYHEVEGKVEEAAAKK</sequence>
<dbReference type="KEGG" id="acou:A5CBH24_25930"/>
<dbReference type="Proteomes" id="UP000318946">
    <property type="component" value="Chromosome"/>
</dbReference>
<reference evidence="2" key="1">
    <citation type="submission" date="2019-06" db="EMBL/GenBank/DDBJ databases">
        <title>Alistipes onderdonkii subsp. vulgaris subsp. nov., Alistipes dispar sp. nov. and Alistipes communis sp. nov., isolated from human faeces, and creation of Alistipes onderdonkii subsp. onderdonkii subsp. nov.</title>
        <authorList>
            <person name="Sakamoto M."/>
            <person name="Ikeyama N."/>
            <person name="Ogata Y."/>
            <person name="Suda W."/>
            <person name="Iino T."/>
            <person name="Hattori M."/>
            <person name="Ohkuma M."/>
        </authorList>
    </citation>
    <scope>NUCLEOTIDE SEQUENCE [LARGE SCALE GENOMIC DNA]</scope>
    <source>
        <strain evidence="2">5CBH24</strain>
    </source>
</reference>
<name>A0A4Y1XQJ8_9BACT</name>
<gene>
    <name evidence="1" type="ORF">A5CBH24_25930</name>
</gene>
<proteinExistence type="predicted"/>